<evidence type="ECO:0000313" key="2">
    <source>
        <dbReference type="EMBL" id="MFK3866817.1"/>
    </source>
</evidence>
<dbReference type="RefSeq" id="WP_404676663.1">
    <property type="nucleotide sequence ID" value="NZ_JBJDOT010000068.1"/>
</dbReference>
<dbReference type="SUPFAM" id="SSF56349">
    <property type="entry name" value="DNA breaking-rejoining enzymes"/>
    <property type="match status" value="1"/>
</dbReference>
<dbReference type="Proteomes" id="UP001620262">
    <property type="component" value="Unassembled WGS sequence"/>
</dbReference>
<dbReference type="EMBL" id="JBJDOT010000068">
    <property type="protein sequence ID" value="MFK3866817.1"/>
    <property type="molecule type" value="Genomic_DNA"/>
</dbReference>
<dbReference type="InterPro" id="IPR010998">
    <property type="entry name" value="Integrase_recombinase_N"/>
</dbReference>
<accession>A0ABW8L450</accession>
<comment type="caution">
    <text evidence="2">The sequence shown here is derived from an EMBL/GenBank/DDBJ whole genome shotgun (WGS) entry which is preliminary data.</text>
</comment>
<organism evidence="2 3">
    <name type="scientific">Pseudoalteromonas rhizosphaerae</name>
    <dbReference type="NCBI Taxonomy" id="2518973"/>
    <lineage>
        <taxon>Bacteria</taxon>
        <taxon>Pseudomonadati</taxon>
        <taxon>Pseudomonadota</taxon>
        <taxon>Gammaproteobacteria</taxon>
        <taxon>Alteromonadales</taxon>
        <taxon>Pseudoalteromonadaceae</taxon>
        <taxon>Pseudoalteromonas</taxon>
    </lineage>
</organism>
<proteinExistence type="predicted"/>
<gene>
    <name evidence="2" type="ORF">ACI2JU_23515</name>
</gene>
<protein>
    <recommendedName>
        <fullName evidence="4">Core-binding (CB) domain-containing protein</fullName>
    </recommendedName>
</protein>
<sequence length="132" mass="15452">MAKGNKAKSYKSVLSTLNILVHDLPDRDVKQYTSELLESFLTSKSKDRCWSAKTYRNQWQNLKSFFTWCSAKGYIKKNPVIDIPRPKLDKALPRFIENHDVKSILFSTDSYPWKYKLERSRNIAIISTLLFS</sequence>
<reference evidence="2 3" key="1">
    <citation type="submission" date="2024-11" db="EMBL/GenBank/DDBJ databases">
        <title>The Natural Products Discovery Center: Release of the First 8490 Sequenced Strains for Exploring Actinobacteria Biosynthetic Diversity.</title>
        <authorList>
            <person name="Kalkreuter E."/>
            <person name="Kautsar S.A."/>
            <person name="Yang D."/>
            <person name="Bader C.D."/>
            <person name="Teijaro C.N."/>
            <person name="Fluegel L."/>
            <person name="Davis C.M."/>
            <person name="Simpson J.R."/>
            <person name="Lauterbach L."/>
            <person name="Steele A.D."/>
            <person name="Gui C."/>
            <person name="Meng S."/>
            <person name="Li G."/>
            <person name="Viehrig K."/>
            <person name="Ye F."/>
            <person name="Su P."/>
            <person name="Kiefer A.F."/>
            <person name="Nichols A."/>
            <person name="Cepeda A.J."/>
            <person name="Yan W."/>
            <person name="Fan B."/>
            <person name="Jiang Y."/>
            <person name="Adhikari A."/>
            <person name="Zheng C.-J."/>
            <person name="Schuster L."/>
            <person name="Cowan T.M."/>
            <person name="Smanski M.J."/>
            <person name="Chevrette M.G."/>
            <person name="De Carvalho L.P.S."/>
            <person name="Shen B."/>
        </authorList>
    </citation>
    <scope>NUCLEOTIDE SEQUENCE [LARGE SCALE GENOMIC DNA]</scope>
    <source>
        <strain evidence="2 3">NPDC078403</strain>
    </source>
</reference>
<dbReference type="Gene3D" id="1.10.150.130">
    <property type="match status" value="1"/>
</dbReference>
<dbReference type="InterPro" id="IPR011010">
    <property type="entry name" value="DNA_brk_join_enz"/>
</dbReference>
<evidence type="ECO:0000313" key="3">
    <source>
        <dbReference type="Proteomes" id="UP001620262"/>
    </source>
</evidence>
<keyword evidence="3" id="KW-1185">Reference proteome</keyword>
<evidence type="ECO:0008006" key="4">
    <source>
        <dbReference type="Google" id="ProtNLM"/>
    </source>
</evidence>
<evidence type="ECO:0000256" key="1">
    <source>
        <dbReference type="ARBA" id="ARBA00023125"/>
    </source>
</evidence>
<name>A0ABW8L450_9GAMM</name>
<keyword evidence="1" id="KW-0238">DNA-binding</keyword>